<dbReference type="KEGG" id="est:DN752_02100"/>
<evidence type="ECO:0000313" key="2">
    <source>
        <dbReference type="Proteomes" id="UP000248688"/>
    </source>
</evidence>
<dbReference type="AlphaFoldDB" id="A0A2Z4IDQ7"/>
<reference evidence="1 2" key="1">
    <citation type="submission" date="2018-06" db="EMBL/GenBank/DDBJ databases">
        <title>Echinicola strongylocentroti sp. nov., isolated from a sea urchin Strongylocentrotus intermedius.</title>
        <authorList>
            <person name="Bae S.S."/>
        </authorList>
    </citation>
    <scope>NUCLEOTIDE SEQUENCE [LARGE SCALE GENOMIC DNA]</scope>
    <source>
        <strain evidence="1 2">MEBiC08714</strain>
    </source>
</reference>
<dbReference type="Proteomes" id="UP000248688">
    <property type="component" value="Chromosome"/>
</dbReference>
<proteinExistence type="predicted"/>
<sequence length="61" mass="6568">MVLTTNGKPTAVLNTSLTVAKTLHQKLDQMIKSIESASGNHIMTTEELQGSLNKAYPPKEG</sequence>
<organism evidence="1 2">
    <name type="scientific">Echinicola strongylocentroti</name>
    <dbReference type="NCBI Taxonomy" id="1795355"/>
    <lineage>
        <taxon>Bacteria</taxon>
        <taxon>Pseudomonadati</taxon>
        <taxon>Bacteroidota</taxon>
        <taxon>Cytophagia</taxon>
        <taxon>Cytophagales</taxon>
        <taxon>Cyclobacteriaceae</taxon>
        <taxon>Echinicola</taxon>
    </lineage>
</organism>
<accession>A0A2Z4IDQ7</accession>
<evidence type="ECO:0000313" key="1">
    <source>
        <dbReference type="EMBL" id="AWW29024.1"/>
    </source>
</evidence>
<protein>
    <submittedName>
        <fullName evidence="1">Uncharacterized protein</fullName>
    </submittedName>
</protein>
<name>A0A2Z4IDQ7_9BACT</name>
<dbReference type="EMBL" id="CP030041">
    <property type="protein sequence ID" value="AWW29024.1"/>
    <property type="molecule type" value="Genomic_DNA"/>
</dbReference>
<gene>
    <name evidence="1" type="ORF">DN752_02100</name>
</gene>
<keyword evidence="2" id="KW-1185">Reference proteome</keyword>